<dbReference type="EMBL" id="KZ824444">
    <property type="protein sequence ID" value="RAK99805.1"/>
    <property type="molecule type" value="Genomic_DNA"/>
</dbReference>
<keyword evidence="3" id="KW-1185">Reference proteome</keyword>
<evidence type="ECO:0000256" key="1">
    <source>
        <dbReference type="SAM" id="MobiDB-lite"/>
    </source>
</evidence>
<accession>A0A395GWA9</accession>
<reference evidence="2 3" key="1">
    <citation type="submission" date="2018-02" db="EMBL/GenBank/DDBJ databases">
        <title>The genomes of Aspergillus section Nigri reveals drivers in fungal speciation.</title>
        <authorList>
            <consortium name="DOE Joint Genome Institute"/>
            <person name="Vesth T.C."/>
            <person name="Nybo J."/>
            <person name="Theobald S."/>
            <person name="Brandl J."/>
            <person name="Frisvad J.C."/>
            <person name="Nielsen K.F."/>
            <person name="Lyhne E.K."/>
            <person name="Kogle M.E."/>
            <person name="Kuo A."/>
            <person name="Riley R."/>
            <person name="Clum A."/>
            <person name="Nolan M."/>
            <person name="Lipzen A."/>
            <person name="Salamov A."/>
            <person name="Henrissat B."/>
            <person name="Wiebenga A."/>
            <person name="De vries R.P."/>
            <person name="Grigoriev I.V."/>
            <person name="Mortensen U.H."/>
            <person name="Andersen M.R."/>
            <person name="Baker S.E."/>
        </authorList>
    </citation>
    <scope>NUCLEOTIDE SEQUENCE [LARGE SCALE GENOMIC DNA]</scope>
    <source>
        <strain evidence="2 3">CBS 121593</strain>
    </source>
</reference>
<evidence type="ECO:0000313" key="2">
    <source>
        <dbReference type="EMBL" id="RAK99805.1"/>
    </source>
</evidence>
<gene>
    <name evidence="2" type="ORF">BO80DRAFT_426184</name>
</gene>
<feature type="region of interest" description="Disordered" evidence="1">
    <location>
        <begin position="1"/>
        <end position="50"/>
    </location>
</feature>
<dbReference type="AlphaFoldDB" id="A0A395GWA9"/>
<feature type="non-terminal residue" evidence="2">
    <location>
        <position position="50"/>
    </location>
</feature>
<dbReference type="Proteomes" id="UP000249402">
    <property type="component" value="Unassembled WGS sequence"/>
</dbReference>
<feature type="compositionally biased region" description="Polar residues" evidence="1">
    <location>
        <begin position="17"/>
        <end position="29"/>
    </location>
</feature>
<dbReference type="VEuPathDB" id="FungiDB:BO80DRAFT_426184"/>
<organism evidence="2 3">
    <name type="scientific">Aspergillus ibericus CBS 121593</name>
    <dbReference type="NCBI Taxonomy" id="1448316"/>
    <lineage>
        <taxon>Eukaryota</taxon>
        <taxon>Fungi</taxon>
        <taxon>Dikarya</taxon>
        <taxon>Ascomycota</taxon>
        <taxon>Pezizomycotina</taxon>
        <taxon>Eurotiomycetes</taxon>
        <taxon>Eurotiomycetidae</taxon>
        <taxon>Eurotiales</taxon>
        <taxon>Aspergillaceae</taxon>
        <taxon>Aspergillus</taxon>
        <taxon>Aspergillus subgen. Circumdati</taxon>
    </lineage>
</organism>
<protein>
    <submittedName>
        <fullName evidence="2">Uncharacterized protein</fullName>
    </submittedName>
</protein>
<name>A0A395GWA9_9EURO</name>
<evidence type="ECO:0000313" key="3">
    <source>
        <dbReference type="Proteomes" id="UP000249402"/>
    </source>
</evidence>
<proteinExistence type="predicted"/>
<dbReference type="GeneID" id="37224560"/>
<dbReference type="RefSeq" id="XP_025574133.1">
    <property type="nucleotide sequence ID" value="XM_025719695.1"/>
</dbReference>
<sequence>MTSHGSASGGSSGSSSCRSTRPGNRQLNLTEPDEYEQLRESLIRGDTVTL</sequence>